<evidence type="ECO:0000313" key="5">
    <source>
        <dbReference type="Proteomes" id="UP000178776"/>
    </source>
</evidence>
<dbReference type="InterPro" id="IPR006949">
    <property type="entry name" value="Barrel_Baseplate_J-like"/>
</dbReference>
<dbReference type="InterPro" id="IPR052726">
    <property type="entry name" value="Phage_Baseplate_Hub"/>
</dbReference>
<dbReference type="PANTHER" id="PTHR35862:SF1">
    <property type="entry name" value="FELS-2 PROPHAGE PROTEIN"/>
    <property type="match status" value="1"/>
</dbReference>
<dbReference type="PANTHER" id="PTHR35862">
    <property type="entry name" value="FELS-2 PROPHAGE PROTEIN"/>
    <property type="match status" value="1"/>
</dbReference>
<dbReference type="RefSeq" id="WP_070980177.1">
    <property type="nucleotide sequence ID" value="NZ_CP017707.1"/>
</dbReference>
<organism evidence="4 5">
    <name type="scientific">Chromobacterium vaccinii</name>
    <dbReference type="NCBI Taxonomy" id="1108595"/>
    <lineage>
        <taxon>Bacteria</taxon>
        <taxon>Pseudomonadati</taxon>
        <taxon>Pseudomonadota</taxon>
        <taxon>Betaproteobacteria</taxon>
        <taxon>Neisseriales</taxon>
        <taxon>Chromobacteriaceae</taxon>
        <taxon>Chromobacterium</taxon>
    </lineage>
</organism>
<name>A0A1D9LHZ1_9NEIS</name>
<dbReference type="InterPro" id="IPR014507">
    <property type="entry name" value="Baseplate_assembly_J_pred"/>
</dbReference>
<dbReference type="KEGG" id="cvc:BKX93_13280"/>
<dbReference type="PIRSF" id="PIRSF020481">
    <property type="entry name" value="BAP"/>
    <property type="match status" value="1"/>
</dbReference>
<evidence type="ECO:0000259" key="2">
    <source>
        <dbReference type="Pfam" id="PF26078"/>
    </source>
</evidence>
<dbReference type="AlphaFoldDB" id="A0A1D9LHZ1"/>
<accession>A0A1D9LHZ1</accession>
<dbReference type="Pfam" id="PF26078">
    <property type="entry name" value="Baseplate_J_M"/>
    <property type="match status" value="1"/>
</dbReference>
<evidence type="ECO:0000313" key="4">
    <source>
        <dbReference type="EMBL" id="AOZ50869.1"/>
    </source>
</evidence>
<protein>
    <submittedName>
        <fullName evidence="4">Baseplate protein</fullName>
    </submittedName>
</protein>
<evidence type="ECO:0000259" key="1">
    <source>
        <dbReference type="Pfam" id="PF04865"/>
    </source>
</evidence>
<dbReference type="GeneID" id="68842181"/>
<reference evidence="4 5" key="1">
    <citation type="submission" date="2016-10" db="EMBL/GenBank/DDBJ databases">
        <title>Chromobacterium muskegensis sp. nov., an insecticidal bacterium isolated from Sphagnum bogs.</title>
        <authorList>
            <person name="Sparks M.E."/>
            <person name="Blackburn M.B."/>
            <person name="Gundersen-Rindal D.E."/>
            <person name="Mitchell A."/>
            <person name="Farrar R."/>
            <person name="Kuhar D."/>
        </authorList>
    </citation>
    <scope>NUCLEOTIDE SEQUENCE [LARGE SCALE GENOMIC DNA]</scope>
    <source>
        <strain evidence="4 5">21-1</strain>
    </source>
</reference>
<feature type="domain" description="Baseplate J-like C-terminal" evidence="3">
    <location>
        <begin position="297"/>
        <end position="374"/>
    </location>
</feature>
<dbReference type="STRING" id="1108595.BKX93_13280"/>
<dbReference type="Pfam" id="PF04865">
    <property type="entry name" value="Baseplate_J"/>
    <property type="match status" value="1"/>
</dbReference>
<dbReference type="InterPro" id="IPR058530">
    <property type="entry name" value="Baseplate_J-like_C"/>
</dbReference>
<dbReference type="Pfam" id="PF26079">
    <property type="entry name" value="Baseplate_J_C"/>
    <property type="match status" value="1"/>
</dbReference>
<evidence type="ECO:0000259" key="3">
    <source>
        <dbReference type="Pfam" id="PF26079"/>
    </source>
</evidence>
<dbReference type="InterPro" id="IPR058531">
    <property type="entry name" value="Baseplate_J_M"/>
</dbReference>
<feature type="domain" description="Baseplate protein J-like barrel" evidence="1">
    <location>
        <begin position="98"/>
        <end position="186"/>
    </location>
</feature>
<sequence>MNQTTTDLPKFIDDDPQQITNELITAYQNMAGKTLYPGQVERLLIDLIAYRESVARAVFNDAGRQNLVAFARAPMLDYLGELVGVTRLPAQPARSKVSFTFAAGAPQTVVIKRQTLVAGRGDIQFQTIDEAVVNILKDQEVPVTLAVVAVEPGMDGNGQEPGAINQLVDDLSVSVAVRNTEVSAGGADAEDDERLRQRIRLAPESFSVAGSAAAYRHHALRADQSIVDVAVVSANNLEEGGKPEDVPQPGEVWLYPLVSGGLPSDDLRAKVANTCSADRVRPLTDRVSVKPPVEFAYQVAASLQLYAGSDAKQVLQRAQDALQAYLQTQQAKLGNDIVPSQLVAALSVPGVYQVNLQQPAAVQKVPSYGWAHCTNGIAGLTVDSLNNG</sequence>
<dbReference type="EMBL" id="CP017707">
    <property type="protein sequence ID" value="AOZ50869.1"/>
    <property type="molecule type" value="Genomic_DNA"/>
</dbReference>
<gene>
    <name evidence="4" type="ORF">BKX93_13280</name>
</gene>
<dbReference type="Proteomes" id="UP000178776">
    <property type="component" value="Chromosome"/>
</dbReference>
<feature type="domain" description="Baseplate J-like central" evidence="2">
    <location>
        <begin position="208"/>
        <end position="291"/>
    </location>
</feature>
<proteinExistence type="predicted"/>